<name>A0A9J5Y634_SOLCO</name>
<dbReference type="Gene3D" id="2.130.10.10">
    <property type="entry name" value="YVTN repeat-like/Quinoprotein amine dehydrogenase"/>
    <property type="match status" value="1"/>
</dbReference>
<proteinExistence type="inferred from homology"/>
<dbReference type="EMBL" id="JACXVP010000007">
    <property type="protein sequence ID" value="KAG5595841.1"/>
    <property type="molecule type" value="Genomic_DNA"/>
</dbReference>
<dbReference type="OrthoDB" id="427795at2759"/>
<reference evidence="6 7" key="1">
    <citation type="submission" date="2020-09" db="EMBL/GenBank/DDBJ databases">
        <title>De no assembly of potato wild relative species, Solanum commersonii.</title>
        <authorList>
            <person name="Cho K."/>
        </authorList>
    </citation>
    <scope>NUCLEOTIDE SEQUENCE [LARGE SCALE GENOMIC DNA]</scope>
    <source>
        <strain evidence="6">LZ3.2</strain>
        <tissue evidence="6">Leaf</tissue>
    </source>
</reference>
<evidence type="ECO:0000256" key="2">
    <source>
        <dbReference type="ARBA" id="ARBA00022574"/>
    </source>
</evidence>
<evidence type="ECO:0000313" key="7">
    <source>
        <dbReference type="Proteomes" id="UP000824120"/>
    </source>
</evidence>
<evidence type="ECO:0000256" key="3">
    <source>
        <dbReference type="ARBA" id="ARBA00022737"/>
    </source>
</evidence>
<gene>
    <name evidence="6" type="ORF">H5410_037073</name>
</gene>
<keyword evidence="7" id="KW-1185">Reference proteome</keyword>
<dbReference type="Pfam" id="PF12265">
    <property type="entry name" value="CAF1C_H4-bd"/>
    <property type="match status" value="1"/>
</dbReference>
<dbReference type="InterPro" id="IPR022052">
    <property type="entry name" value="Histone-bd_RBBP4-like_N"/>
</dbReference>
<dbReference type="PANTHER" id="PTHR22850">
    <property type="entry name" value="WD40 REPEAT FAMILY"/>
    <property type="match status" value="1"/>
</dbReference>
<evidence type="ECO:0000259" key="5">
    <source>
        <dbReference type="Pfam" id="PF12265"/>
    </source>
</evidence>
<comment type="caution">
    <text evidence="6">The sequence shown here is derived from an EMBL/GenBank/DDBJ whole genome shotgun (WGS) entry which is preliminary data.</text>
</comment>
<comment type="similarity">
    <text evidence="1">Belongs to the WD repeat RBAP46/RBAP48/MSI1 family.</text>
</comment>
<evidence type="ECO:0000256" key="1">
    <source>
        <dbReference type="ARBA" id="ARBA00009341"/>
    </source>
</evidence>
<keyword evidence="2" id="KW-0853">WD repeat</keyword>
<feature type="domain" description="Histone-binding protein RBBP4-like N-terminal" evidence="5">
    <location>
        <begin position="36"/>
        <end position="118"/>
    </location>
</feature>
<dbReference type="InterPro" id="IPR015943">
    <property type="entry name" value="WD40/YVTN_repeat-like_dom_sf"/>
</dbReference>
<dbReference type="Proteomes" id="UP000824120">
    <property type="component" value="Chromosome 7"/>
</dbReference>
<keyword evidence="3" id="KW-0677">Repeat</keyword>
<accession>A0A9J5Y634</accession>
<protein>
    <recommendedName>
        <fullName evidence="5">Histone-binding protein RBBP4-like N-terminal domain-containing protein</fullName>
    </recommendedName>
</protein>
<feature type="compositionally biased region" description="Polar residues" evidence="4">
    <location>
        <begin position="1"/>
        <end position="14"/>
    </location>
</feature>
<dbReference type="InterPro" id="IPR050459">
    <property type="entry name" value="WD_repeat_RBAP46/RBAP48/MSI1"/>
</dbReference>
<sequence length="215" mass="24339">MVVTPSAVSGNEGKQNLALRGSSGEDGEKNVSKYGEEYLVWKSNIPVLYDWFTNHSNTWPSLSCRHVIDLMKLNICLCYLYENLLTLSPRSEFEVAGGGITETDKSVPNTLIIANCDVVKPRVAAENHIANFNEEARSPFVRKYKTIIHPGELPLTSTSYDIPRLAARAEVWFEWVERNRNLMRRTTFRKKTMECIVFVLREASKDPAPIREGGS</sequence>
<feature type="region of interest" description="Disordered" evidence="4">
    <location>
        <begin position="1"/>
        <end position="28"/>
    </location>
</feature>
<evidence type="ECO:0000256" key="4">
    <source>
        <dbReference type="SAM" id="MobiDB-lite"/>
    </source>
</evidence>
<dbReference type="AlphaFoldDB" id="A0A9J5Y634"/>
<organism evidence="6 7">
    <name type="scientific">Solanum commersonii</name>
    <name type="common">Commerson's wild potato</name>
    <name type="synonym">Commerson's nightshade</name>
    <dbReference type="NCBI Taxonomy" id="4109"/>
    <lineage>
        <taxon>Eukaryota</taxon>
        <taxon>Viridiplantae</taxon>
        <taxon>Streptophyta</taxon>
        <taxon>Embryophyta</taxon>
        <taxon>Tracheophyta</taxon>
        <taxon>Spermatophyta</taxon>
        <taxon>Magnoliopsida</taxon>
        <taxon>eudicotyledons</taxon>
        <taxon>Gunneridae</taxon>
        <taxon>Pentapetalae</taxon>
        <taxon>asterids</taxon>
        <taxon>lamiids</taxon>
        <taxon>Solanales</taxon>
        <taxon>Solanaceae</taxon>
        <taxon>Solanoideae</taxon>
        <taxon>Solaneae</taxon>
        <taxon>Solanum</taxon>
    </lineage>
</organism>
<evidence type="ECO:0000313" key="6">
    <source>
        <dbReference type="EMBL" id="KAG5595841.1"/>
    </source>
</evidence>